<dbReference type="SUPFAM" id="SSF53756">
    <property type="entry name" value="UDP-Glycosyltransferase/glycogen phosphorylase"/>
    <property type="match status" value="1"/>
</dbReference>
<keyword evidence="3 4" id="KW-0808">Transferase</keyword>
<dbReference type="InterPro" id="IPR050481">
    <property type="entry name" value="UDP-glycosyltransf_plant"/>
</dbReference>
<dbReference type="AlphaFoldDB" id="W9QN71"/>
<sequence>MADDQLHVVMFPFFAFGHVSPFIQLSNKLSSHGVRISFFTIPGFIPRIENLLIPSPTTQIIPLQLSPSLGLPPDIAGTFDLPPSEAIKLITAIDLTQPQVKSLLSDLKPDFVLFDFAQHWLPSLASELGIKAMLFLVFSAIACAYVVAPSRLAGVDGNPTVDDLRKPPQGFPMRFGHERIAADHSGLIKTFQARSNLFLYESFDESPNNFFRVQEAFNSSSAIVIKTCFEMEGLYLDFLKSQIHKPFILTGPLVPAEPPSSEVLNDEDWTKWLAQFSAKSVVFCSFGSETFLTKEQISELALGLELTGLPFLLVLNFPATVNAEAELKHALPVGLLERTKERGLVHIGWVPQQLILGHDSVGCYLCHAGFSSLIEGLVNDCQLVLLPIQNDQFFNSMLMCENGILEAGIEVNRRDQDGYFGKEDIFTAVKTIVVEVEKEPGKSIRLNQKKWHKFLREKDVQEKFISNMVAEMKKILVHNPLVD</sequence>
<reference evidence="7" key="1">
    <citation type="submission" date="2013-01" db="EMBL/GenBank/DDBJ databases">
        <title>Draft Genome Sequence of a Mulberry Tree, Morus notabilis C.K. Schneid.</title>
        <authorList>
            <person name="He N."/>
            <person name="Zhao S."/>
        </authorList>
    </citation>
    <scope>NUCLEOTIDE SEQUENCE</scope>
</reference>
<dbReference type="Gene3D" id="3.40.50.2000">
    <property type="entry name" value="Glycogen Phosphorylase B"/>
    <property type="match status" value="2"/>
</dbReference>
<dbReference type="CDD" id="cd03784">
    <property type="entry name" value="GT1_Gtf-like"/>
    <property type="match status" value="1"/>
</dbReference>
<evidence type="ECO:0000256" key="1">
    <source>
        <dbReference type="ARBA" id="ARBA00009995"/>
    </source>
</evidence>
<dbReference type="InterPro" id="IPR002213">
    <property type="entry name" value="UDP_glucos_trans"/>
</dbReference>
<proteinExistence type="inferred from homology"/>
<dbReference type="PANTHER" id="PTHR48049">
    <property type="entry name" value="GLYCOSYLTRANSFERASE"/>
    <property type="match status" value="1"/>
</dbReference>
<dbReference type="Proteomes" id="UP000030645">
    <property type="component" value="Unassembled WGS sequence"/>
</dbReference>
<protein>
    <recommendedName>
        <fullName evidence="5">Glycosyltransferase</fullName>
        <ecNumber evidence="5">2.4.1.-</ecNumber>
    </recommendedName>
</protein>
<dbReference type="EMBL" id="KE343845">
    <property type="protein sequence ID" value="EXB44195.1"/>
    <property type="molecule type" value="Genomic_DNA"/>
</dbReference>
<evidence type="ECO:0000313" key="6">
    <source>
        <dbReference type="EMBL" id="EXB44195.1"/>
    </source>
</evidence>
<dbReference type="Pfam" id="PF00201">
    <property type="entry name" value="UDPGT"/>
    <property type="match status" value="1"/>
</dbReference>
<evidence type="ECO:0000256" key="2">
    <source>
        <dbReference type="ARBA" id="ARBA00022676"/>
    </source>
</evidence>
<evidence type="ECO:0000256" key="3">
    <source>
        <dbReference type="ARBA" id="ARBA00022679"/>
    </source>
</evidence>
<gene>
    <name evidence="6" type="ORF">L484_010301</name>
</gene>
<evidence type="ECO:0000256" key="4">
    <source>
        <dbReference type="RuleBase" id="RU003718"/>
    </source>
</evidence>
<dbReference type="FunFam" id="3.40.50.2000:FF:000037">
    <property type="entry name" value="Glycosyltransferase"/>
    <property type="match status" value="1"/>
</dbReference>
<accession>W9QN71</accession>
<dbReference type="InterPro" id="IPR035595">
    <property type="entry name" value="UDP_glycos_trans_CS"/>
</dbReference>
<dbReference type="EC" id="2.4.1.-" evidence="5"/>
<keyword evidence="2 4" id="KW-0328">Glycosyltransferase</keyword>
<comment type="similarity">
    <text evidence="1 4">Belongs to the UDP-glycosyltransferase family.</text>
</comment>
<dbReference type="eggNOG" id="KOG1192">
    <property type="taxonomic scope" value="Eukaryota"/>
</dbReference>
<name>W9QN71_9ROSA</name>
<dbReference type="PANTHER" id="PTHR48049:SF84">
    <property type="entry name" value="UDP-GLYCOSYLTRANSFERASE 79A6"/>
    <property type="match status" value="1"/>
</dbReference>
<dbReference type="PROSITE" id="PS00375">
    <property type="entry name" value="UDPGT"/>
    <property type="match status" value="1"/>
</dbReference>
<evidence type="ECO:0000256" key="5">
    <source>
        <dbReference type="RuleBase" id="RU362057"/>
    </source>
</evidence>
<organism evidence="6 7">
    <name type="scientific">Morus notabilis</name>
    <dbReference type="NCBI Taxonomy" id="981085"/>
    <lineage>
        <taxon>Eukaryota</taxon>
        <taxon>Viridiplantae</taxon>
        <taxon>Streptophyta</taxon>
        <taxon>Embryophyta</taxon>
        <taxon>Tracheophyta</taxon>
        <taxon>Spermatophyta</taxon>
        <taxon>Magnoliopsida</taxon>
        <taxon>eudicotyledons</taxon>
        <taxon>Gunneridae</taxon>
        <taxon>Pentapetalae</taxon>
        <taxon>rosids</taxon>
        <taxon>fabids</taxon>
        <taxon>Rosales</taxon>
        <taxon>Moraceae</taxon>
        <taxon>Moreae</taxon>
        <taxon>Morus</taxon>
    </lineage>
</organism>
<dbReference type="STRING" id="981085.W9QN71"/>
<evidence type="ECO:0000313" key="7">
    <source>
        <dbReference type="Proteomes" id="UP000030645"/>
    </source>
</evidence>
<dbReference type="GO" id="GO:0035251">
    <property type="term" value="F:UDP-glucosyltransferase activity"/>
    <property type="evidence" value="ECO:0007669"/>
    <property type="project" value="InterPro"/>
</dbReference>
<keyword evidence="7" id="KW-1185">Reference proteome</keyword>